<dbReference type="RefSeq" id="WP_213820402.1">
    <property type="nucleotide sequence ID" value="NZ_JAAMFL010000001.1"/>
</dbReference>
<evidence type="ECO:0000313" key="2">
    <source>
        <dbReference type="EMBL" id="MBS9336946.1"/>
    </source>
</evidence>
<dbReference type="Proteomes" id="UP001519503">
    <property type="component" value="Unassembled WGS sequence"/>
</dbReference>
<keyword evidence="1" id="KW-1133">Transmembrane helix</keyword>
<comment type="caution">
    <text evidence="2">The sequence shown here is derived from an EMBL/GenBank/DDBJ whole genome shotgun (WGS) entry which is preliminary data.</text>
</comment>
<keyword evidence="3" id="KW-1185">Reference proteome</keyword>
<dbReference type="EMBL" id="JAAMFL010000001">
    <property type="protein sequence ID" value="MBS9336946.1"/>
    <property type="molecule type" value="Genomic_DNA"/>
</dbReference>
<keyword evidence="1" id="KW-0472">Membrane</keyword>
<gene>
    <name evidence="2" type="ORF">G6R30_00480</name>
</gene>
<feature type="transmembrane region" description="Helical" evidence="1">
    <location>
        <begin position="35"/>
        <end position="68"/>
    </location>
</feature>
<evidence type="ECO:0008006" key="4">
    <source>
        <dbReference type="Google" id="ProtNLM"/>
    </source>
</evidence>
<accession>A0ABS5QX61</accession>
<evidence type="ECO:0000313" key="3">
    <source>
        <dbReference type="Proteomes" id="UP001519503"/>
    </source>
</evidence>
<evidence type="ECO:0000256" key="1">
    <source>
        <dbReference type="SAM" id="Phobius"/>
    </source>
</evidence>
<reference evidence="2 3" key="1">
    <citation type="submission" date="2020-02" db="EMBL/GenBank/DDBJ databases">
        <title>Fructobacillus sp. isolated from paper mulberry of Taiwan.</title>
        <authorList>
            <person name="Lin S.-T."/>
        </authorList>
    </citation>
    <scope>NUCLEOTIDE SEQUENCE [LARGE SCALE GENOMIC DNA]</scope>
    <source>
        <strain evidence="2 3">S1-1</strain>
    </source>
</reference>
<organism evidence="2 3">
    <name type="scientific">Fructobacillus parabroussonetiae</name>
    <dbReference type="NCBI Taxonomy" id="2713174"/>
    <lineage>
        <taxon>Bacteria</taxon>
        <taxon>Bacillati</taxon>
        <taxon>Bacillota</taxon>
        <taxon>Bacilli</taxon>
        <taxon>Lactobacillales</taxon>
        <taxon>Lactobacillaceae</taxon>
        <taxon>Fructobacillus</taxon>
    </lineage>
</organism>
<sequence>MGAMGMDSSQLIAYLEKQYENNNKWLGLYKLSRNILIFCFVFLVLSLFINFAPFVLLIAFLGICGVFFIVRQIRFVTEINLYLQDLIDHTNIRTLNLRERPKQSIKNFFARHSLIYCIFLRPPYYLYGIINKKETYELIVFPFKENEEVAIITVPKDDQRYDKMLGELWVKRNKLLAMPTPLIRHF</sequence>
<name>A0ABS5QX61_9LACO</name>
<protein>
    <recommendedName>
        <fullName evidence="4">YcxB-like protein domain-containing protein</fullName>
    </recommendedName>
</protein>
<keyword evidence="1" id="KW-0812">Transmembrane</keyword>
<proteinExistence type="predicted"/>